<proteinExistence type="predicted"/>
<dbReference type="AlphaFoldDB" id="A0A810L3F3"/>
<dbReference type="EMBL" id="AP023354">
    <property type="protein sequence ID" value="BCJ28936.1"/>
    <property type="molecule type" value="Genomic_DNA"/>
</dbReference>
<keyword evidence="3" id="KW-1185">Reference proteome</keyword>
<dbReference type="KEGG" id="aser:Asera_30440"/>
<reference evidence="2" key="1">
    <citation type="submission" date="2020-08" db="EMBL/GenBank/DDBJ databases">
        <title>Whole genome shotgun sequence of Actinocatenispora sera NBRC 101916.</title>
        <authorList>
            <person name="Komaki H."/>
            <person name="Tamura T."/>
        </authorList>
    </citation>
    <scope>NUCLEOTIDE SEQUENCE</scope>
    <source>
        <strain evidence="2">NBRC 101916</strain>
    </source>
</reference>
<evidence type="ECO:0000313" key="3">
    <source>
        <dbReference type="Proteomes" id="UP000680750"/>
    </source>
</evidence>
<feature type="region of interest" description="Disordered" evidence="1">
    <location>
        <begin position="45"/>
        <end position="66"/>
    </location>
</feature>
<sequence length="86" mass="8214">MLGPIEIAASSSARAVIDFDPGTGTVASTGCLAVGVAQGTGAFGSSVRTRRGGRPLEGRLPGSSAAGIAGPPLALIIPVCPGEAGL</sequence>
<accession>A0A810L3F3</accession>
<name>A0A810L3F3_9ACTN</name>
<protein>
    <submittedName>
        <fullName evidence="2">Uncharacterized protein</fullName>
    </submittedName>
</protein>
<dbReference type="Proteomes" id="UP000680750">
    <property type="component" value="Chromosome"/>
</dbReference>
<evidence type="ECO:0000313" key="2">
    <source>
        <dbReference type="EMBL" id="BCJ28936.1"/>
    </source>
</evidence>
<evidence type="ECO:0000256" key="1">
    <source>
        <dbReference type="SAM" id="MobiDB-lite"/>
    </source>
</evidence>
<organism evidence="2 3">
    <name type="scientific">Actinocatenispora sera</name>
    <dbReference type="NCBI Taxonomy" id="390989"/>
    <lineage>
        <taxon>Bacteria</taxon>
        <taxon>Bacillati</taxon>
        <taxon>Actinomycetota</taxon>
        <taxon>Actinomycetes</taxon>
        <taxon>Micromonosporales</taxon>
        <taxon>Micromonosporaceae</taxon>
        <taxon>Actinocatenispora</taxon>
    </lineage>
</organism>
<gene>
    <name evidence="2" type="ORF">Asera_30440</name>
</gene>